<dbReference type="EMBL" id="JAHSPG010000002">
    <property type="protein sequence ID" value="MBV4356307.1"/>
    <property type="molecule type" value="Genomic_DNA"/>
</dbReference>
<accession>A0A9E2S630</accession>
<evidence type="ECO:0000313" key="3">
    <source>
        <dbReference type="Proteomes" id="UP000812270"/>
    </source>
</evidence>
<organism evidence="2 3">
    <name type="scientific">Pinibacter aurantiacus</name>
    <dbReference type="NCBI Taxonomy" id="2851599"/>
    <lineage>
        <taxon>Bacteria</taxon>
        <taxon>Pseudomonadati</taxon>
        <taxon>Bacteroidota</taxon>
        <taxon>Chitinophagia</taxon>
        <taxon>Chitinophagales</taxon>
        <taxon>Chitinophagaceae</taxon>
        <taxon>Pinibacter</taxon>
    </lineage>
</organism>
<feature type="transmembrane region" description="Helical" evidence="1">
    <location>
        <begin position="14"/>
        <end position="47"/>
    </location>
</feature>
<keyword evidence="3" id="KW-1185">Reference proteome</keyword>
<reference evidence="2" key="1">
    <citation type="submission" date="2021-06" db="EMBL/GenBank/DDBJ databases">
        <authorList>
            <person name="Huq M.A."/>
        </authorList>
    </citation>
    <scope>NUCLEOTIDE SEQUENCE</scope>
    <source>
        <strain evidence="2">MAH-26</strain>
    </source>
</reference>
<keyword evidence="1" id="KW-0472">Membrane</keyword>
<feature type="transmembrane region" description="Helical" evidence="1">
    <location>
        <begin position="173"/>
        <end position="191"/>
    </location>
</feature>
<dbReference type="Proteomes" id="UP000812270">
    <property type="component" value="Unassembled WGS sequence"/>
</dbReference>
<evidence type="ECO:0000256" key="1">
    <source>
        <dbReference type="SAM" id="Phobius"/>
    </source>
</evidence>
<evidence type="ECO:0008006" key="4">
    <source>
        <dbReference type="Google" id="ProtNLM"/>
    </source>
</evidence>
<comment type="caution">
    <text evidence="2">The sequence shown here is derived from an EMBL/GenBank/DDBJ whole genome shotgun (WGS) entry which is preliminary data.</text>
</comment>
<dbReference type="AlphaFoldDB" id="A0A9E2S630"/>
<gene>
    <name evidence="2" type="ORF">KTO63_04040</name>
</gene>
<keyword evidence="1" id="KW-0812">Transmembrane</keyword>
<protein>
    <recommendedName>
        <fullName evidence="4">SHOCT domain-containing protein</fullName>
    </recommendedName>
</protein>
<evidence type="ECO:0000313" key="2">
    <source>
        <dbReference type="EMBL" id="MBV4356307.1"/>
    </source>
</evidence>
<dbReference type="RefSeq" id="WP_217789865.1">
    <property type="nucleotide sequence ID" value="NZ_JAHSPG010000002.1"/>
</dbReference>
<sequence>MNYLITKQPKSKGIAILLVILFGPLGMFYSTIAGGLTMTLAAPILVLSLFGKAWSSHDFAFNMLGVLWTFLSYILCFLWAVSAVKDYNSKILTEAYDNNYPSIPTETKEMIYQNLERIKKLHVDGILTDEMYEQQKNEYLHRLGLLDQSQTSLEYQVEFDKTFRRNRNAYKSWIIVLLVVGLIGTWLILWADNRNKKQESITQTKTIDYSSPEEKVTESIRQTTDFDASKKVLTEPLPDPILNTDAIRINIKEKGISGFKVNSASDGTNIESSSYFIFTDKNIYLIKNDVPIKYWRVIKTIVGPNGEGDEIITKEGDNFILFGSVRIVNKQNEEIGYDGDFCNIEEVELNSKYIKK</sequence>
<feature type="transmembrane region" description="Helical" evidence="1">
    <location>
        <begin position="59"/>
        <end position="81"/>
    </location>
</feature>
<name>A0A9E2S630_9BACT</name>
<proteinExistence type="predicted"/>
<keyword evidence="1" id="KW-1133">Transmembrane helix</keyword>